<evidence type="ECO:0000256" key="10">
    <source>
        <dbReference type="PROSITE-ProRule" id="PRU00703"/>
    </source>
</evidence>
<dbReference type="PANTHER" id="PTHR30244">
    <property type="entry name" value="TRANSAMINASE"/>
    <property type="match status" value="1"/>
</dbReference>
<dbReference type="PROSITE" id="PS51371">
    <property type="entry name" value="CBS"/>
    <property type="match status" value="2"/>
</dbReference>
<protein>
    <recommendedName>
        <fullName evidence="9">GDP-perosamine synthase</fullName>
        <ecNumber evidence="8">2.6.1.102</ecNumber>
    </recommendedName>
</protein>
<evidence type="ECO:0000313" key="15">
    <source>
        <dbReference type="Proteomes" id="UP000294562"/>
    </source>
</evidence>
<dbReference type="InterPro" id="IPR015422">
    <property type="entry name" value="PyrdxlP-dep_Trfase_small"/>
</dbReference>
<evidence type="ECO:0000259" key="13">
    <source>
        <dbReference type="PROSITE" id="PS51371"/>
    </source>
</evidence>
<dbReference type="EMBL" id="SMZO01000016">
    <property type="protein sequence ID" value="TDL88126.1"/>
    <property type="molecule type" value="Genomic_DNA"/>
</dbReference>
<dbReference type="PANTHER" id="PTHR30244:SF34">
    <property type="entry name" value="DTDP-4-AMINO-4,6-DIDEOXYGALACTOSE TRANSAMINASE"/>
    <property type="match status" value="1"/>
</dbReference>
<sequence>MTSLLAPGPSSPRTSPPDRSGLARAWRPRSKELNENICIEQSATLHRALAALDASGIGIAVVVDPEGAVTRTVTDGDLRRMILKGAKLEDLVNTLPPQPPVTVPQGTSRTDALSVMDAHHINHLPVVDDANRLVELFDRKSLSKRIFLSPPHLGTLEREFVEEAFTSNWIAPIGPNVDAFEREMCDKIGVKAAAALSSGSAALHLAMRLLNVGAGDRVFCSSLTFVASASPITYQNAEPVFIDSDPDSWNMSPRALERALHDARAEGRPPKAIVVVNLYGQSADMDPIIELAQHYDVPIIEDAAESLGGKYKGRSSGTFGTLGVFSFNGNKIITTSGGGMLVSDDSDLIARARFLSTQAREPAAHYEHKEIGYNYRMSNILAGVGRGQLKVLQERVDARRALFETYAKELSDIPGLTWMPEPDWSYSNRWLTTCTFDPNASHVEVAALVKSLADDFIEARPIWKPLHMQPVFQGCTYYQHDNTSVSEVLFNRGMCLPSGSNMSEEEISRIIDKIKLVAG</sequence>
<dbReference type="GO" id="GO:0030170">
    <property type="term" value="F:pyridoxal phosphate binding"/>
    <property type="evidence" value="ECO:0007669"/>
    <property type="project" value="TreeGrafter"/>
</dbReference>
<comment type="cofactor">
    <cofactor evidence="1">
        <name>pyridoxal 5'-phosphate</name>
        <dbReference type="ChEBI" id="CHEBI:597326"/>
    </cofactor>
</comment>
<gene>
    <name evidence="14" type="ORF">E2L05_08755</name>
</gene>
<comment type="catalytic activity">
    <reaction evidence="7">
        <text>GDP-alpha-D-perosamine + 2-oxoglutarate = GDP-4-dehydro-alpha-D-rhamnose + L-glutamate</text>
        <dbReference type="Rhea" id="RHEA:36779"/>
        <dbReference type="ChEBI" id="CHEBI:16810"/>
        <dbReference type="ChEBI" id="CHEBI:29985"/>
        <dbReference type="ChEBI" id="CHEBI:57964"/>
        <dbReference type="ChEBI" id="CHEBI:73996"/>
        <dbReference type="EC" id="2.6.1.102"/>
    </reaction>
</comment>
<evidence type="ECO:0000256" key="5">
    <source>
        <dbReference type="ARBA" id="ARBA00022898"/>
    </source>
</evidence>
<dbReference type="Pfam" id="PF01041">
    <property type="entry name" value="DegT_DnrJ_EryC1"/>
    <property type="match status" value="1"/>
</dbReference>
<dbReference type="EC" id="2.6.1.102" evidence="8"/>
<dbReference type="SUPFAM" id="SSF54631">
    <property type="entry name" value="CBS-domain pair"/>
    <property type="match status" value="1"/>
</dbReference>
<comment type="similarity">
    <text evidence="6 11">Belongs to the DegT/DnrJ/EryC1 family.</text>
</comment>
<dbReference type="Gene3D" id="3.40.640.10">
    <property type="entry name" value="Type I PLP-dependent aspartate aminotransferase-like (Major domain)"/>
    <property type="match status" value="1"/>
</dbReference>
<evidence type="ECO:0000256" key="8">
    <source>
        <dbReference type="ARBA" id="ARBA00066317"/>
    </source>
</evidence>
<comment type="caution">
    <text evidence="14">The sequence shown here is derived from an EMBL/GenBank/DDBJ whole genome shotgun (WGS) entry which is preliminary data.</text>
</comment>
<dbReference type="SMART" id="SM00116">
    <property type="entry name" value="CBS"/>
    <property type="match status" value="2"/>
</dbReference>
<evidence type="ECO:0000313" key="14">
    <source>
        <dbReference type="EMBL" id="TDL88126.1"/>
    </source>
</evidence>
<dbReference type="InterPro" id="IPR000644">
    <property type="entry name" value="CBS_dom"/>
</dbReference>
<reference evidence="14 15" key="1">
    <citation type="submission" date="2019-03" db="EMBL/GenBank/DDBJ databases">
        <title>Rhodobacteraceae bacterium SM1902, a new member of the family Rhodobacteraceae isolated from Yantai.</title>
        <authorList>
            <person name="Sun Y."/>
        </authorList>
    </citation>
    <scope>NUCLEOTIDE SEQUENCE [LARGE SCALE GENOMIC DNA]</scope>
    <source>
        <strain evidence="14 15">SM1902</strain>
    </source>
</reference>
<proteinExistence type="inferred from homology"/>
<keyword evidence="10" id="KW-0129">CBS domain</keyword>
<keyword evidence="4 14" id="KW-0808">Transferase</keyword>
<feature type="domain" description="CBS" evidence="13">
    <location>
        <begin position="95"/>
        <end position="156"/>
    </location>
</feature>
<dbReference type="FunFam" id="3.40.640.10:FF:000090">
    <property type="entry name" value="Pyridoxal phosphate-dependent aminotransferase"/>
    <property type="match status" value="1"/>
</dbReference>
<dbReference type="Gene3D" id="3.10.580.10">
    <property type="entry name" value="CBS-domain"/>
    <property type="match status" value="1"/>
</dbReference>
<dbReference type="SUPFAM" id="SSF53383">
    <property type="entry name" value="PLP-dependent transferases"/>
    <property type="match status" value="1"/>
</dbReference>
<dbReference type="InterPro" id="IPR000653">
    <property type="entry name" value="DegT/StrS_aminotransferase"/>
</dbReference>
<dbReference type="GO" id="GO:0000271">
    <property type="term" value="P:polysaccharide biosynthetic process"/>
    <property type="evidence" value="ECO:0007669"/>
    <property type="project" value="TreeGrafter"/>
</dbReference>
<dbReference type="CDD" id="cd00616">
    <property type="entry name" value="AHBA_syn"/>
    <property type="match status" value="1"/>
</dbReference>
<evidence type="ECO:0000256" key="6">
    <source>
        <dbReference type="ARBA" id="ARBA00037999"/>
    </source>
</evidence>
<feature type="compositionally biased region" description="Low complexity" evidence="12">
    <location>
        <begin position="7"/>
        <end position="20"/>
    </location>
</feature>
<evidence type="ECO:0000256" key="1">
    <source>
        <dbReference type="ARBA" id="ARBA00001933"/>
    </source>
</evidence>
<keyword evidence="15" id="KW-1185">Reference proteome</keyword>
<name>A0A4R6B069_9RHOB</name>
<keyword evidence="5 11" id="KW-0663">Pyridoxal phosphate</keyword>
<evidence type="ECO:0000256" key="7">
    <source>
        <dbReference type="ARBA" id="ARBA00051587"/>
    </source>
</evidence>
<dbReference type="InterPro" id="IPR015424">
    <property type="entry name" value="PyrdxlP-dep_Trfase"/>
</dbReference>
<feature type="domain" description="CBS" evidence="13">
    <location>
        <begin position="29"/>
        <end position="88"/>
    </location>
</feature>
<accession>A0A4R6B069</accession>
<dbReference type="OrthoDB" id="9768668at2"/>
<organism evidence="14 15">
    <name type="scientific">Meridianimarinicoccus aquatilis</name>
    <dbReference type="NCBI Taxonomy" id="2552766"/>
    <lineage>
        <taxon>Bacteria</taxon>
        <taxon>Pseudomonadati</taxon>
        <taxon>Pseudomonadota</taxon>
        <taxon>Alphaproteobacteria</taxon>
        <taxon>Rhodobacterales</taxon>
        <taxon>Paracoccaceae</taxon>
        <taxon>Meridianimarinicoccus</taxon>
    </lineage>
</organism>
<evidence type="ECO:0000256" key="3">
    <source>
        <dbReference type="ARBA" id="ARBA00022576"/>
    </source>
</evidence>
<dbReference type="Gene3D" id="3.90.1150.10">
    <property type="entry name" value="Aspartate Aminotransferase, domain 1"/>
    <property type="match status" value="1"/>
</dbReference>
<dbReference type="Proteomes" id="UP000294562">
    <property type="component" value="Unassembled WGS sequence"/>
</dbReference>
<evidence type="ECO:0000256" key="2">
    <source>
        <dbReference type="ARBA" id="ARBA00005125"/>
    </source>
</evidence>
<dbReference type="InterPro" id="IPR015421">
    <property type="entry name" value="PyrdxlP-dep_Trfase_major"/>
</dbReference>
<dbReference type="InterPro" id="IPR046342">
    <property type="entry name" value="CBS_dom_sf"/>
</dbReference>
<feature type="region of interest" description="Disordered" evidence="12">
    <location>
        <begin position="1"/>
        <end position="24"/>
    </location>
</feature>
<evidence type="ECO:0000256" key="12">
    <source>
        <dbReference type="SAM" id="MobiDB-lite"/>
    </source>
</evidence>
<keyword evidence="3 14" id="KW-0032">Aminotransferase</keyword>
<evidence type="ECO:0000256" key="11">
    <source>
        <dbReference type="RuleBase" id="RU004508"/>
    </source>
</evidence>
<dbReference type="AlphaFoldDB" id="A0A4R6B069"/>
<evidence type="ECO:0000256" key="4">
    <source>
        <dbReference type="ARBA" id="ARBA00022679"/>
    </source>
</evidence>
<dbReference type="GO" id="GO:0102933">
    <property type="term" value="F:GDP-4-dehydro-6-deoxy-D-mannose-4-aminotransferase activity"/>
    <property type="evidence" value="ECO:0007669"/>
    <property type="project" value="UniProtKB-EC"/>
</dbReference>
<evidence type="ECO:0000256" key="9">
    <source>
        <dbReference type="ARBA" id="ARBA00074221"/>
    </source>
</evidence>
<dbReference type="Pfam" id="PF00571">
    <property type="entry name" value="CBS"/>
    <property type="match status" value="1"/>
</dbReference>
<comment type="pathway">
    <text evidence="2">Bacterial outer membrane biogenesis; LPS O-antigen biosynthesis.</text>
</comment>